<dbReference type="PROSITE" id="PS50156">
    <property type="entry name" value="SSD"/>
    <property type="match status" value="1"/>
</dbReference>
<evidence type="ECO:0000313" key="12">
    <source>
        <dbReference type="EMBL" id="PWN36542.1"/>
    </source>
</evidence>
<keyword evidence="7 9" id="KW-0560">Oxidoreductase</keyword>
<feature type="compositionally biased region" description="Low complexity" evidence="10">
    <location>
        <begin position="620"/>
        <end position="633"/>
    </location>
</feature>
<keyword evidence="8 9" id="KW-0472">Membrane</keyword>
<dbReference type="InterPro" id="IPR009023">
    <property type="entry name" value="HMG_CoA_Rdtase_NAD(P)-bd_sf"/>
</dbReference>
<dbReference type="InterPro" id="IPR023074">
    <property type="entry name" value="HMG_CoA_Rdtase_cat_sf"/>
</dbReference>
<keyword evidence="4 9" id="KW-0256">Endoplasmic reticulum</keyword>
<evidence type="ECO:0000256" key="5">
    <source>
        <dbReference type="ARBA" id="ARBA00022857"/>
    </source>
</evidence>
<dbReference type="FunFam" id="3.30.70.420:FF:000001">
    <property type="entry name" value="3-hydroxy-3-methylglutaryl coenzyme A reductase"/>
    <property type="match status" value="1"/>
</dbReference>
<dbReference type="Pfam" id="PF00368">
    <property type="entry name" value="HMG-CoA_red"/>
    <property type="match status" value="1"/>
</dbReference>
<dbReference type="PROSITE" id="PS50065">
    <property type="entry name" value="HMG_COA_REDUCTASE_4"/>
    <property type="match status" value="1"/>
</dbReference>
<dbReference type="InterPro" id="IPR002202">
    <property type="entry name" value="HMG_CoA_Rdtase"/>
</dbReference>
<proteinExistence type="inferred from homology"/>
<dbReference type="GeneID" id="37019805"/>
<dbReference type="SUPFAM" id="SSF56542">
    <property type="entry name" value="Substrate-binding domain of HMG-CoA reductase"/>
    <property type="match status" value="1"/>
</dbReference>
<comment type="subcellular location">
    <subcellularLocation>
        <location evidence="1 9">Endoplasmic reticulum membrane</location>
        <topology evidence="1 9">Multi-pass membrane protein</topology>
    </subcellularLocation>
</comment>
<dbReference type="InterPro" id="IPR009029">
    <property type="entry name" value="HMG_CoA_Rdtase_sub-bd_dom_sf"/>
</dbReference>
<dbReference type="Gene3D" id="3.30.70.420">
    <property type="entry name" value="Hydroxymethylglutaryl-CoA reductase, class I/II, NAD/NADP-binding domain"/>
    <property type="match status" value="1"/>
</dbReference>
<feature type="domain" description="SSD" evidence="11">
    <location>
        <begin position="337"/>
        <end position="579"/>
    </location>
</feature>
<accession>A0A316VG37</accession>
<dbReference type="GO" id="GO:0004420">
    <property type="term" value="F:hydroxymethylglutaryl-CoA reductase (NADPH) activity"/>
    <property type="evidence" value="ECO:0007669"/>
    <property type="project" value="UniProtKB-EC"/>
</dbReference>
<dbReference type="PROSITE" id="PS00318">
    <property type="entry name" value="HMG_COA_REDUCTASE_2"/>
    <property type="match status" value="1"/>
</dbReference>
<dbReference type="InParanoid" id="A0A316VG37"/>
<dbReference type="EC" id="1.1.1.34" evidence="9"/>
<dbReference type="FunCoup" id="A0A316VG37">
    <property type="interactions" value="166"/>
</dbReference>
<protein>
    <recommendedName>
        <fullName evidence="9">3-hydroxy-3-methylglutaryl coenzyme A reductase</fullName>
        <shortName evidence="9">HMG-CoA reductase</shortName>
        <ecNumber evidence="9">1.1.1.34</ecNumber>
    </recommendedName>
</protein>
<dbReference type="GO" id="GO:0006696">
    <property type="term" value="P:ergosterol biosynthetic process"/>
    <property type="evidence" value="ECO:0007669"/>
    <property type="project" value="TreeGrafter"/>
</dbReference>
<dbReference type="FunFam" id="3.90.770.10:FF:000001">
    <property type="entry name" value="3-hydroxy-3-methylglutaryl coenzyme A reductase"/>
    <property type="match status" value="1"/>
</dbReference>
<evidence type="ECO:0000256" key="9">
    <source>
        <dbReference type="RuleBase" id="RU361219"/>
    </source>
</evidence>
<dbReference type="Gene3D" id="3.90.770.10">
    <property type="entry name" value="3-hydroxy-3-methylglutaryl-coenzyme A Reductase, Chain A, domain 2"/>
    <property type="match status" value="1"/>
</dbReference>
<keyword evidence="13" id="KW-1185">Reference proteome</keyword>
<feature type="transmembrane region" description="Helical" evidence="9">
    <location>
        <begin position="65"/>
        <end position="85"/>
    </location>
</feature>
<dbReference type="FunFam" id="1.10.3270.10:FF:000001">
    <property type="entry name" value="3-hydroxy-3-methylglutaryl coenzyme A reductase"/>
    <property type="match status" value="1"/>
</dbReference>
<reference evidence="12 13" key="1">
    <citation type="journal article" date="2018" name="Mol. Biol. Evol.">
        <title>Broad Genomic Sampling Reveals a Smut Pathogenic Ancestry of the Fungal Clade Ustilaginomycotina.</title>
        <authorList>
            <person name="Kijpornyongpan T."/>
            <person name="Mondo S.J."/>
            <person name="Barry K."/>
            <person name="Sandor L."/>
            <person name="Lee J."/>
            <person name="Lipzen A."/>
            <person name="Pangilinan J."/>
            <person name="LaButti K."/>
            <person name="Hainaut M."/>
            <person name="Henrissat B."/>
            <person name="Grigoriev I.V."/>
            <person name="Spatafora J.W."/>
            <person name="Aime M.C."/>
        </authorList>
    </citation>
    <scope>NUCLEOTIDE SEQUENCE [LARGE SCALE GENOMIC DNA]</scope>
    <source>
        <strain evidence="12 13">MCA 3882</strain>
    </source>
</reference>
<dbReference type="GO" id="GO:0015936">
    <property type="term" value="P:coenzyme A metabolic process"/>
    <property type="evidence" value="ECO:0007669"/>
    <property type="project" value="InterPro"/>
</dbReference>
<dbReference type="PROSITE" id="PS01192">
    <property type="entry name" value="HMG_COA_REDUCTASE_3"/>
    <property type="match status" value="1"/>
</dbReference>
<dbReference type="STRING" id="1280837.A0A316VG37"/>
<dbReference type="GO" id="GO:0005778">
    <property type="term" value="C:peroxisomal membrane"/>
    <property type="evidence" value="ECO:0007669"/>
    <property type="project" value="TreeGrafter"/>
</dbReference>
<dbReference type="PANTHER" id="PTHR10572:SF24">
    <property type="entry name" value="3-HYDROXY-3-METHYLGLUTARYL-COENZYME A REDUCTASE"/>
    <property type="match status" value="1"/>
</dbReference>
<evidence type="ECO:0000313" key="13">
    <source>
        <dbReference type="Proteomes" id="UP000245771"/>
    </source>
</evidence>
<feature type="region of interest" description="Disordered" evidence="10">
    <location>
        <begin position="1415"/>
        <end position="1504"/>
    </location>
</feature>
<name>A0A316VG37_9BASI</name>
<dbReference type="InterPro" id="IPR053958">
    <property type="entry name" value="HMGCR/SNAP/NPC1-like_SSD"/>
</dbReference>
<evidence type="ECO:0000256" key="10">
    <source>
        <dbReference type="SAM" id="MobiDB-lite"/>
    </source>
</evidence>
<organism evidence="12 13">
    <name type="scientific">Meira miltonrushii</name>
    <dbReference type="NCBI Taxonomy" id="1280837"/>
    <lineage>
        <taxon>Eukaryota</taxon>
        <taxon>Fungi</taxon>
        <taxon>Dikarya</taxon>
        <taxon>Basidiomycota</taxon>
        <taxon>Ustilaginomycotina</taxon>
        <taxon>Exobasidiomycetes</taxon>
        <taxon>Exobasidiales</taxon>
        <taxon>Brachybasidiaceae</taxon>
        <taxon>Meira</taxon>
    </lineage>
</organism>
<comment type="catalytic activity">
    <reaction evidence="9">
        <text>(R)-mevalonate + 2 NADP(+) + CoA = (3S)-3-hydroxy-3-methylglutaryl-CoA + 2 NADPH + 2 H(+)</text>
        <dbReference type="Rhea" id="RHEA:15989"/>
        <dbReference type="ChEBI" id="CHEBI:15378"/>
        <dbReference type="ChEBI" id="CHEBI:36464"/>
        <dbReference type="ChEBI" id="CHEBI:43074"/>
        <dbReference type="ChEBI" id="CHEBI:57287"/>
        <dbReference type="ChEBI" id="CHEBI:57783"/>
        <dbReference type="ChEBI" id="CHEBI:58349"/>
        <dbReference type="EC" id="1.1.1.34"/>
    </reaction>
</comment>
<feature type="transmembrane region" description="Helical" evidence="9">
    <location>
        <begin position="336"/>
        <end position="357"/>
    </location>
</feature>
<dbReference type="CDD" id="cd00643">
    <property type="entry name" value="HMG-CoA_reductase_classI"/>
    <property type="match status" value="1"/>
</dbReference>
<dbReference type="EMBL" id="KZ819602">
    <property type="protein sequence ID" value="PWN36542.1"/>
    <property type="molecule type" value="Genomic_DNA"/>
</dbReference>
<feature type="compositionally biased region" description="Basic and acidic residues" evidence="10">
    <location>
        <begin position="906"/>
        <end position="932"/>
    </location>
</feature>
<gene>
    <name evidence="12" type="ORF">FA14DRAFT_159037</name>
</gene>
<feature type="compositionally biased region" description="Polar residues" evidence="10">
    <location>
        <begin position="946"/>
        <end position="968"/>
    </location>
</feature>
<dbReference type="Pfam" id="PF12349">
    <property type="entry name" value="Sterol-sensing"/>
    <property type="match status" value="1"/>
</dbReference>
<dbReference type="UniPathway" id="UPA00058">
    <property type="reaction ID" value="UER00103"/>
</dbReference>
<feature type="region of interest" description="Disordered" evidence="10">
    <location>
        <begin position="1"/>
        <end position="41"/>
    </location>
</feature>
<dbReference type="SUPFAM" id="SSF55035">
    <property type="entry name" value="NAD-binding domain of HMG-CoA reductase"/>
    <property type="match status" value="1"/>
</dbReference>
<sequence>MESSLRKRAAKADSSTTQTTTIDGAMPNIEKAESTPASSPTQILSLPKMALRGLATRASQNPIEVIVSIFIVVTLAYFQLVHALATSNFFEPLSKEASGLAARASSVGRPEQSAAGSLSAAFWDPKPSTFAGTSISQGTVLVRKAGQKEWTPITTTEELGDIQDENSKSLRFIVEPFAVADAQVQAAPILGNVATKLQEQLLSSSESVADKQIVQPFAVRDTDSGLVGYGFGRISEYSQDHWNERHQLLSKADDEDFLGSLINDSISEPHQYKQGKKATQNDADLQLLAIFPDADLRDFFSAQNASNDVRTVRWMGYAVWALVMRFWALLKRADSADIFVMLSAYLLMHATFVNLFISMRRFGSNFWLGASVLTSSICAFLCALTMAYLLGVTVDPICLSEALPFLVITVGFEKPFLLTKAVFSHSAIAPQATTPNKAHPSLLLSALNESQQHVERQKQQEAGGGAQNDVSTGRRSNASKDAHITQEESFVRALTARLKSDSSLRWTAPQPVPAKEVVVAAVDAVGMQIVRDYAIEIAVMAVGATSGLSGLREFCQLAALILAFDCAFLFAFLVGTLTIMVEVHRIKVMRGMKRVVPSTPPNVDSDHTPSSDISPVDGTSSKASSRRGSSPDSLAESKRPRPLWRKAVKLLLGKVPFEPTRPGARENPVARLKLLLVTTFLTLHSLNLVSTLTTQSAITRHHSTDGPTLYQSIQDSSRVLQTDAQSSLIAPLLSQLSKSQATDKDLFVKVYDPITFIVAHPYDSPSQSQRSVFGETALNASNGGQVGPDLTSSLGVRLGNSHAGITRSTNASGSHSLNVLDSFMSGWTVIVGDPVISKWISLALVISIFLNAYLLKGIATGNAALAEGNAAGAAAFAAARMIGAHLNRQEDGVVTDSPLQKPTKPLQKDSSADKLSEYHRNLAKDAASHNKPSDIVINSIEKPAKRQSTTDTIRSPSSQDETNTTPQQAVISINGISTDDSGEARTLEEVIEIYAEGAGVLMLSDEEVILLVQKGRIAGYSLEKSLQDHERAVRIRRATISRASTTKTLEHSLVPLNGYDYAQVMGACCENVVGFMPLPLGIAGPLLIDGQMTPIPMATTEGTLVASTSRGCKALNAAGGVTTVLTQDAMTRGPAVEFSTITQAAKAKRWIDSPDGAATIKEAFDSTSRFARLSSLRCVMAGRTLYIRFATSTGDAMGMNMVSKGVEKALACMGERFEMSVLSLSGNYCIDKKPSAINWIEGRGKSVCCEAVISGKTVKSVLKTSVEDLVNLNIKKNLIGSSMAASIGGFNAHAANIVAAVFLATGQDPAQVVESSMCMTLMEAIPSSSGVAGETDLLVTVSMPSIEVGTVGGGTILSPQRGLLEMLGVAGSSKDVPGANAQRLARIIAAAVMAGELSLMAALSAGHLIQAHMKHNRSVPPTPGNVTPTSSGSMSGGMFGLAFAQTPSSRSGSESTGGAGATNGQRFQSSMTPLVAPPVGSGSQSRGSPVGTLSAKDRRSASMA</sequence>
<feature type="region of interest" description="Disordered" evidence="10">
    <location>
        <begin position="892"/>
        <end position="968"/>
    </location>
</feature>
<dbReference type="PANTHER" id="PTHR10572">
    <property type="entry name" value="3-HYDROXY-3-METHYLGLUTARYL-COENZYME A REDUCTASE"/>
    <property type="match status" value="1"/>
</dbReference>
<keyword evidence="5 9" id="KW-0521">NADP</keyword>
<feature type="compositionally biased region" description="Polar residues" evidence="10">
    <location>
        <begin position="13"/>
        <end position="22"/>
    </location>
</feature>
<dbReference type="Gene3D" id="1.10.3270.10">
    <property type="entry name" value="HMGR, N-terminal domain"/>
    <property type="match status" value="1"/>
</dbReference>
<evidence type="ECO:0000256" key="1">
    <source>
        <dbReference type="ARBA" id="ARBA00004477"/>
    </source>
</evidence>
<dbReference type="NCBIfam" id="TIGR00533">
    <property type="entry name" value="HMG_CoA_R_NADP"/>
    <property type="match status" value="1"/>
</dbReference>
<evidence type="ECO:0000259" key="11">
    <source>
        <dbReference type="PROSITE" id="PS50156"/>
    </source>
</evidence>
<dbReference type="GO" id="GO:0005789">
    <property type="term" value="C:endoplasmic reticulum membrane"/>
    <property type="evidence" value="ECO:0007669"/>
    <property type="project" value="UniProtKB-SubCell"/>
</dbReference>
<dbReference type="Proteomes" id="UP000245771">
    <property type="component" value="Unassembled WGS sequence"/>
</dbReference>
<evidence type="ECO:0000256" key="6">
    <source>
        <dbReference type="ARBA" id="ARBA00022989"/>
    </source>
</evidence>
<dbReference type="InterPro" id="IPR023076">
    <property type="entry name" value="HMG_CoA_Rdtase_CS"/>
</dbReference>
<comment type="similarity">
    <text evidence="2 9">Belongs to the HMG-CoA reductase family.</text>
</comment>
<feature type="compositionally biased region" description="Basic and acidic residues" evidence="10">
    <location>
        <begin position="1495"/>
        <end position="1504"/>
    </location>
</feature>
<evidence type="ECO:0000256" key="3">
    <source>
        <dbReference type="ARBA" id="ARBA00022692"/>
    </source>
</evidence>
<dbReference type="RefSeq" id="XP_025356844.1">
    <property type="nucleotide sequence ID" value="XM_025498024.1"/>
</dbReference>
<dbReference type="InterPro" id="IPR004554">
    <property type="entry name" value="HMG_CoA_Rdtase_eu_arc"/>
</dbReference>
<feature type="transmembrane region" description="Helical" evidence="9">
    <location>
        <begin position="366"/>
        <end position="390"/>
    </location>
</feature>
<feature type="region of interest" description="Disordered" evidence="10">
    <location>
        <begin position="597"/>
        <end position="639"/>
    </location>
</feature>
<comment type="pathway">
    <text evidence="9">Metabolic intermediate biosynthesis; (R)-mevalonate biosynthesis; (R)-mevalonate from acetyl-CoA: step 3/3.</text>
</comment>
<dbReference type="PROSITE" id="PS00066">
    <property type="entry name" value="HMG_COA_REDUCTASE_1"/>
    <property type="match status" value="1"/>
</dbReference>
<dbReference type="PRINTS" id="PR00071">
    <property type="entry name" value="HMGCOARDTASE"/>
</dbReference>
<keyword evidence="3 9" id="KW-0812">Transmembrane</keyword>
<dbReference type="GO" id="GO:0008299">
    <property type="term" value="P:isoprenoid biosynthetic process"/>
    <property type="evidence" value="ECO:0007669"/>
    <property type="project" value="InterPro"/>
</dbReference>
<feature type="compositionally biased region" description="Polar residues" evidence="10">
    <location>
        <begin position="610"/>
        <end position="619"/>
    </location>
</feature>
<feature type="region of interest" description="Disordered" evidence="10">
    <location>
        <begin position="454"/>
        <end position="481"/>
    </location>
</feature>
<evidence type="ECO:0000256" key="7">
    <source>
        <dbReference type="ARBA" id="ARBA00023002"/>
    </source>
</evidence>
<dbReference type="InterPro" id="IPR000731">
    <property type="entry name" value="SSD"/>
</dbReference>
<evidence type="ECO:0000256" key="4">
    <source>
        <dbReference type="ARBA" id="ARBA00022824"/>
    </source>
</evidence>
<keyword evidence="6 9" id="KW-1133">Transmembrane helix</keyword>
<dbReference type="OrthoDB" id="310654at2759"/>
<dbReference type="InterPro" id="IPR023282">
    <property type="entry name" value="HMG_CoA_Rdtase_N"/>
</dbReference>
<evidence type="ECO:0000256" key="2">
    <source>
        <dbReference type="ARBA" id="ARBA00007661"/>
    </source>
</evidence>
<feature type="transmembrane region" description="Helical" evidence="9">
    <location>
        <begin position="557"/>
        <end position="583"/>
    </location>
</feature>
<evidence type="ECO:0000256" key="8">
    <source>
        <dbReference type="ARBA" id="ARBA00023136"/>
    </source>
</evidence>